<dbReference type="EMBL" id="CAJVQC010125848">
    <property type="protein sequence ID" value="CAG8840136.1"/>
    <property type="molecule type" value="Genomic_DNA"/>
</dbReference>
<sequence>MSDTQDTKIVNTEVCTIKKANLTWFRENENTNFRRPIRYPDDYGHITEYTQI</sequence>
<reference evidence="1" key="1">
    <citation type="submission" date="2021-06" db="EMBL/GenBank/DDBJ databases">
        <authorList>
            <person name="Kallberg Y."/>
            <person name="Tangrot J."/>
            <person name="Rosling A."/>
        </authorList>
    </citation>
    <scope>NUCLEOTIDE SEQUENCE</scope>
    <source>
        <strain evidence="1">MA461A</strain>
    </source>
</reference>
<comment type="caution">
    <text evidence="1">The sequence shown here is derived from an EMBL/GenBank/DDBJ whole genome shotgun (WGS) entry which is preliminary data.</text>
</comment>
<keyword evidence="2" id="KW-1185">Reference proteome</keyword>
<gene>
    <name evidence="1" type="ORF">RPERSI_LOCUS31316</name>
</gene>
<evidence type="ECO:0000313" key="1">
    <source>
        <dbReference type="EMBL" id="CAG8840136.1"/>
    </source>
</evidence>
<dbReference type="Proteomes" id="UP000789920">
    <property type="component" value="Unassembled WGS sequence"/>
</dbReference>
<proteinExistence type="predicted"/>
<name>A0ACA9SHK4_9GLOM</name>
<organism evidence="1 2">
    <name type="scientific">Racocetra persica</name>
    <dbReference type="NCBI Taxonomy" id="160502"/>
    <lineage>
        <taxon>Eukaryota</taxon>
        <taxon>Fungi</taxon>
        <taxon>Fungi incertae sedis</taxon>
        <taxon>Mucoromycota</taxon>
        <taxon>Glomeromycotina</taxon>
        <taxon>Glomeromycetes</taxon>
        <taxon>Diversisporales</taxon>
        <taxon>Gigasporaceae</taxon>
        <taxon>Racocetra</taxon>
    </lineage>
</organism>
<feature type="non-terminal residue" evidence="1">
    <location>
        <position position="52"/>
    </location>
</feature>
<feature type="non-terminal residue" evidence="1">
    <location>
        <position position="1"/>
    </location>
</feature>
<evidence type="ECO:0000313" key="2">
    <source>
        <dbReference type="Proteomes" id="UP000789920"/>
    </source>
</evidence>
<accession>A0ACA9SHK4</accession>
<protein>
    <submittedName>
        <fullName evidence="1">3939_t:CDS:1</fullName>
    </submittedName>
</protein>